<dbReference type="EMBL" id="BLXX01000001">
    <property type="protein sequence ID" value="GFO58189.1"/>
    <property type="molecule type" value="Genomic_DNA"/>
</dbReference>
<dbReference type="NCBIfam" id="NF037968">
    <property type="entry name" value="SemiSWEET_2"/>
    <property type="match status" value="1"/>
</dbReference>
<sequence length="90" mass="10179">MIALTPYIGLVAGFLTSAAAIPQVIKTYRTKHARDLSMWQLVMLDVGMLLWLIYGWQIGDRPLIWANTFSIACYTGLIAMKLSYARRGRD</sequence>
<name>A0A6V8MEU7_9BACT</name>
<protein>
    <recommendedName>
        <fullName evidence="4">Sugar transporter SemiSWEET</fullName>
    </recommendedName>
</protein>
<organism evidence="2 3">
    <name type="scientific">Geomonas silvestris</name>
    <dbReference type="NCBI Taxonomy" id="2740184"/>
    <lineage>
        <taxon>Bacteria</taxon>
        <taxon>Pseudomonadati</taxon>
        <taxon>Thermodesulfobacteriota</taxon>
        <taxon>Desulfuromonadia</taxon>
        <taxon>Geobacterales</taxon>
        <taxon>Geobacteraceae</taxon>
        <taxon>Geomonas</taxon>
    </lineage>
</organism>
<dbReference type="InterPro" id="IPR047662">
    <property type="entry name" value="SemiSWEET"/>
</dbReference>
<dbReference type="Gene3D" id="1.20.1280.290">
    <property type="match status" value="1"/>
</dbReference>
<gene>
    <name evidence="2" type="ORF">GMST_05140</name>
</gene>
<reference evidence="3" key="1">
    <citation type="submission" date="2020-06" db="EMBL/GenBank/DDBJ databases">
        <title>Draft genomic sequence of Geomonas sp. Red330.</title>
        <authorList>
            <person name="Itoh H."/>
            <person name="Zhenxing X."/>
            <person name="Ushijima N."/>
            <person name="Masuda Y."/>
            <person name="Shiratori Y."/>
            <person name="Senoo K."/>
        </authorList>
    </citation>
    <scope>NUCLEOTIDE SEQUENCE [LARGE SCALE GENOMIC DNA]</scope>
    <source>
        <strain evidence="3">Red330</strain>
    </source>
</reference>
<keyword evidence="1" id="KW-0472">Membrane</keyword>
<feature type="transmembrane region" description="Helical" evidence="1">
    <location>
        <begin position="37"/>
        <end position="57"/>
    </location>
</feature>
<dbReference type="Proteomes" id="UP000556026">
    <property type="component" value="Unassembled WGS sequence"/>
</dbReference>
<evidence type="ECO:0008006" key="4">
    <source>
        <dbReference type="Google" id="ProtNLM"/>
    </source>
</evidence>
<feature type="transmembrane region" description="Helical" evidence="1">
    <location>
        <begin position="6"/>
        <end position="25"/>
    </location>
</feature>
<keyword evidence="1" id="KW-0812">Transmembrane</keyword>
<evidence type="ECO:0000313" key="3">
    <source>
        <dbReference type="Proteomes" id="UP000556026"/>
    </source>
</evidence>
<accession>A0A6V8MEU7</accession>
<evidence type="ECO:0000313" key="2">
    <source>
        <dbReference type="EMBL" id="GFO58189.1"/>
    </source>
</evidence>
<dbReference type="RefSeq" id="WP_183353037.1">
    <property type="nucleotide sequence ID" value="NZ_BLXX01000001.1"/>
</dbReference>
<dbReference type="Pfam" id="PF03083">
    <property type="entry name" value="MtN3_slv"/>
    <property type="match status" value="1"/>
</dbReference>
<dbReference type="GO" id="GO:0051119">
    <property type="term" value="F:sugar transmembrane transporter activity"/>
    <property type="evidence" value="ECO:0007669"/>
    <property type="project" value="InterPro"/>
</dbReference>
<feature type="transmembrane region" description="Helical" evidence="1">
    <location>
        <begin position="63"/>
        <end position="84"/>
    </location>
</feature>
<keyword evidence="3" id="KW-1185">Reference proteome</keyword>
<evidence type="ECO:0000256" key="1">
    <source>
        <dbReference type="SAM" id="Phobius"/>
    </source>
</evidence>
<keyword evidence="1" id="KW-1133">Transmembrane helix</keyword>
<dbReference type="GO" id="GO:0016020">
    <property type="term" value="C:membrane"/>
    <property type="evidence" value="ECO:0007669"/>
    <property type="project" value="InterPro"/>
</dbReference>
<dbReference type="AlphaFoldDB" id="A0A6V8MEU7"/>
<comment type="caution">
    <text evidence="2">The sequence shown here is derived from an EMBL/GenBank/DDBJ whole genome shotgun (WGS) entry which is preliminary data.</text>
</comment>
<dbReference type="InterPro" id="IPR004316">
    <property type="entry name" value="SWEET_rpt"/>
</dbReference>
<proteinExistence type="predicted"/>